<comment type="caution">
    <text evidence="2">The sequence shown here is derived from an EMBL/GenBank/DDBJ whole genome shotgun (WGS) entry which is preliminary data.</text>
</comment>
<dbReference type="InterPro" id="IPR018688">
    <property type="entry name" value="PpoB2-like"/>
</dbReference>
<evidence type="ECO:0000256" key="1">
    <source>
        <dbReference type="SAM" id="Phobius"/>
    </source>
</evidence>
<feature type="transmembrane region" description="Helical" evidence="1">
    <location>
        <begin position="16"/>
        <end position="37"/>
    </location>
</feature>
<organism evidence="2 3">
    <name type="scientific">Lutibaculum baratangense AMV1</name>
    <dbReference type="NCBI Taxonomy" id="631454"/>
    <lineage>
        <taxon>Bacteria</taxon>
        <taxon>Pseudomonadati</taxon>
        <taxon>Pseudomonadota</taxon>
        <taxon>Alphaproteobacteria</taxon>
        <taxon>Hyphomicrobiales</taxon>
        <taxon>Tepidamorphaceae</taxon>
        <taxon>Lutibaculum</taxon>
    </lineage>
</organism>
<dbReference type="Proteomes" id="UP000017819">
    <property type="component" value="Unassembled WGS sequence"/>
</dbReference>
<keyword evidence="1" id="KW-1133">Transmembrane helix</keyword>
<reference evidence="2 3" key="1">
    <citation type="journal article" date="2014" name="Genome Announc.">
        <title>Draft Genome Sequence of Lutibaculum baratangense Strain AMV1T, Isolated from a Mud Volcano in Andamans, India.</title>
        <authorList>
            <person name="Singh A."/>
            <person name="Sreenivas A."/>
            <person name="Sathyanarayana Reddy G."/>
            <person name="Pinnaka A.K."/>
            <person name="Shivaji S."/>
        </authorList>
    </citation>
    <scope>NUCLEOTIDE SEQUENCE [LARGE SCALE GENOMIC DNA]</scope>
    <source>
        <strain evidence="2 3">AMV1</strain>
    </source>
</reference>
<dbReference type="EMBL" id="AWXZ01000040">
    <property type="protein sequence ID" value="ESR22786.1"/>
    <property type="molecule type" value="Genomic_DNA"/>
</dbReference>
<feature type="transmembrane region" description="Helical" evidence="1">
    <location>
        <begin position="104"/>
        <end position="132"/>
    </location>
</feature>
<proteinExistence type="predicted"/>
<dbReference type="Pfam" id="PF09948">
    <property type="entry name" value="PpoB2"/>
    <property type="match status" value="1"/>
</dbReference>
<evidence type="ECO:0008006" key="4">
    <source>
        <dbReference type="Google" id="ProtNLM"/>
    </source>
</evidence>
<feature type="transmembrane region" description="Helical" evidence="1">
    <location>
        <begin position="203"/>
        <end position="236"/>
    </location>
</feature>
<evidence type="ECO:0000313" key="2">
    <source>
        <dbReference type="EMBL" id="ESR22786.1"/>
    </source>
</evidence>
<feature type="transmembrane region" description="Helical" evidence="1">
    <location>
        <begin position="242"/>
        <end position="263"/>
    </location>
</feature>
<sequence>MAAPSVDWALRHERHVILIAIGGVAALAWAYIVWLALHMDMGGERLGQMSGMMMPDITGWAPLDFAEMWAMWAVMMVGMMLPSVAPMALVYARVEEHARAQGKAFASVGWFLSGYLAAWAGFSVFATLAQWALERAALMSPMSMALAAEAGGVVLVAAGLYQWTPLKEACLAQCQAPLVFIQRHGGFRRTVGGSFQLGFTHGLYCIGCCWALMALLFVAGVMNLLWVAVIAIFVLLEKVVPWGRTLSRLAGAALVAAGAVLLLH</sequence>
<dbReference type="AlphaFoldDB" id="V4R9B0"/>
<dbReference type="RefSeq" id="WP_023434032.1">
    <property type="nucleotide sequence ID" value="NZ_AWXZ01000040.1"/>
</dbReference>
<accession>V4R9B0</accession>
<dbReference type="eggNOG" id="COG5486">
    <property type="taxonomic scope" value="Bacteria"/>
</dbReference>
<name>V4R9B0_9HYPH</name>
<dbReference type="OrthoDB" id="164118at2"/>
<keyword evidence="1" id="KW-0812">Transmembrane</keyword>
<dbReference type="STRING" id="631454.N177_3923"/>
<feature type="transmembrane region" description="Helical" evidence="1">
    <location>
        <begin position="138"/>
        <end position="161"/>
    </location>
</feature>
<protein>
    <recommendedName>
        <fullName evidence="4">Transmembrane protein</fullName>
    </recommendedName>
</protein>
<feature type="transmembrane region" description="Helical" evidence="1">
    <location>
        <begin position="69"/>
        <end position="92"/>
    </location>
</feature>
<keyword evidence="1" id="KW-0472">Membrane</keyword>
<keyword evidence="3" id="KW-1185">Reference proteome</keyword>
<dbReference type="PATRIC" id="fig|631454.5.peg.3875"/>
<evidence type="ECO:0000313" key="3">
    <source>
        <dbReference type="Proteomes" id="UP000017819"/>
    </source>
</evidence>
<gene>
    <name evidence="2" type="ORF">N177_3923</name>
</gene>